<organism evidence="2 3">
    <name type="scientific">Clavelina lepadiformis</name>
    <name type="common">Light-bulb sea squirt</name>
    <name type="synonym">Ascidia lepadiformis</name>
    <dbReference type="NCBI Taxonomy" id="159417"/>
    <lineage>
        <taxon>Eukaryota</taxon>
        <taxon>Metazoa</taxon>
        <taxon>Chordata</taxon>
        <taxon>Tunicata</taxon>
        <taxon>Ascidiacea</taxon>
        <taxon>Aplousobranchia</taxon>
        <taxon>Clavelinidae</taxon>
        <taxon>Clavelina</taxon>
    </lineage>
</organism>
<evidence type="ECO:0000313" key="2">
    <source>
        <dbReference type="EMBL" id="CAK8692669.1"/>
    </source>
</evidence>
<comment type="caution">
    <text evidence="2">The sequence shown here is derived from an EMBL/GenBank/DDBJ whole genome shotgun (WGS) entry which is preliminary data.</text>
</comment>
<evidence type="ECO:0000313" key="3">
    <source>
        <dbReference type="Proteomes" id="UP001642483"/>
    </source>
</evidence>
<reference evidence="2 3" key="1">
    <citation type="submission" date="2024-02" db="EMBL/GenBank/DDBJ databases">
        <authorList>
            <person name="Daric V."/>
            <person name="Darras S."/>
        </authorList>
    </citation>
    <scope>NUCLEOTIDE SEQUENCE [LARGE SCALE GENOMIC DNA]</scope>
</reference>
<feature type="chain" id="PRO_5045312697" evidence="1">
    <location>
        <begin position="21"/>
        <end position="299"/>
    </location>
</feature>
<name>A0ABP0GPX7_CLALP</name>
<evidence type="ECO:0000256" key="1">
    <source>
        <dbReference type="SAM" id="SignalP"/>
    </source>
</evidence>
<feature type="signal peptide" evidence="1">
    <location>
        <begin position="1"/>
        <end position="20"/>
    </location>
</feature>
<protein>
    <submittedName>
        <fullName evidence="2">Uncharacterized protein</fullName>
    </submittedName>
</protein>
<gene>
    <name evidence="2" type="ORF">CVLEPA_LOCUS25921</name>
</gene>
<sequence>MKLLLCVLVLFGGLALLSDAGKGGKRRKKGKCRWCFESDSCFFGQDEDDIAPECQTCLNSNCENYFADPFHTRFGVSCIKEAWQGNCSSVCGSWQHDRRLYKCQRCLSRCERKIYYNFDNYCVTKEGPDESCGVCFNETSCFAREEYFQKVPRFCGGYIKLSCENTTVPLVDCVVEAIQDECSRCENKSELESRVRNCHTCLEDCRAERQRNLDCADNTSYPETIPCKFCAALCRASNPSDPPSCMQTNCPDCANCDSCVNDSKSGDQDYDNPSYCRCHNRWLYWETKPTAGLYFDDSY</sequence>
<dbReference type="EMBL" id="CAWYQH010000130">
    <property type="protein sequence ID" value="CAK8692669.1"/>
    <property type="molecule type" value="Genomic_DNA"/>
</dbReference>
<keyword evidence="1" id="KW-0732">Signal</keyword>
<keyword evidence="3" id="KW-1185">Reference proteome</keyword>
<dbReference type="Proteomes" id="UP001642483">
    <property type="component" value="Unassembled WGS sequence"/>
</dbReference>
<accession>A0ABP0GPX7</accession>
<proteinExistence type="predicted"/>